<dbReference type="SUPFAM" id="SSF52540">
    <property type="entry name" value="P-loop containing nucleoside triphosphate hydrolases"/>
    <property type="match status" value="1"/>
</dbReference>
<accession>A0A1H7W0N6</accession>
<evidence type="ECO:0008006" key="3">
    <source>
        <dbReference type="Google" id="ProtNLM"/>
    </source>
</evidence>
<reference evidence="1 2" key="1">
    <citation type="submission" date="2016-10" db="EMBL/GenBank/DDBJ databases">
        <authorList>
            <person name="de Groot N.N."/>
        </authorList>
    </citation>
    <scope>NUCLEOTIDE SEQUENCE [LARGE SCALE GENOMIC DNA]</scope>
    <source>
        <strain evidence="1 2">DSM 8423</strain>
    </source>
</reference>
<protein>
    <recommendedName>
        <fullName evidence="3">Cytoplasmic protein</fullName>
    </recommendedName>
</protein>
<dbReference type="OrthoDB" id="368791at2"/>
<dbReference type="Proteomes" id="UP000198744">
    <property type="component" value="Unassembled WGS sequence"/>
</dbReference>
<sequence>MIIDLIKRKERLLSERMMQRESEPCRELWEQEISSRLEAGAFGAVLARAGMGKTAFLVQMALSSMLGGVDVLHVSLHEPIAKVTLWYRELFEKKFFHQPLQDSRMRWEALLPHRFIMTFRVDRFSIPNLEERLSDLIVQGIFSPRILLIDGWQTNRIAKKEMLELKTFAKTHNLQVWLSVSVHRQDSEAGDTFPVFLKESEEMFDILMQMEDRGQEILLDPLKDMTDSLKSWRMQMDPVSLLVTAEKAQDSVKKVV</sequence>
<dbReference type="RefSeq" id="WP_093882607.1">
    <property type="nucleotide sequence ID" value="NZ_FOBS01000005.1"/>
</dbReference>
<proteinExistence type="predicted"/>
<organism evidence="1 2">
    <name type="scientific">Syntrophus gentianae</name>
    <dbReference type="NCBI Taxonomy" id="43775"/>
    <lineage>
        <taxon>Bacteria</taxon>
        <taxon>Pseudomonadati</taxon>
        <taxon>Thermodesulfobacteriota</taxon>
        <taxon>Syntrophia</taxon>
        <taxon>Syntrophales</taxon>
        <taxon>Syntrophaceae</taxon>
        <taxon>Syntrophus</taxon>
    </lineage>
</organism>
<keyword evidence="2" id="KW-1185">Reference proteome</keyword>
<dbReference type="Gene3D" id="3.40.50.300">
    <property type="entry name" value="P-loop containing nucleotide triphosphate hydrolases"/>
    <property type="match status" value="1"/>
</dbReference>
<dbReference type="STRING" id="43775.SAMN04489760_10571"/>
<dbReference type="InterPro" id="IPR027417">
    <property type="entry name" value="P-loop_NTPase"/>
</dbReference>
<evidence type="ECO:0000313" key="2">
    <source>
        <dbReference type="Proteomes" id="UP000198744"/>
    </source>
</evidence>
<name>A0A1H7W0N6_9BACT</name>
<gene>
    <name evidence="1" type="ORF">SAMN04489760_10571</name>
</gene>
<dbReference type="EMBL" id="FOBS01000005">
    <property type="protein sequence ID" value="SEM14679.1"/>
    <property type="molecule type" value="Genomic_DNA"/>
</dbReference>
<dbReference type="AlphaFoldDB" id="A0A1H7W0N6"/>
<evidence type="ECO:0000313" key="1">
    <source>
        <dbReference type="EMBL" id="SEM14679.1"/>
    </source>
</evidence>